<evidence type="ECO:0000313" key="2">
    <source>
        <dbReference type="EMBL" id="GMS79210.1"/>
    </source>
</evidence>
<organism evidence="2 6">
    <name type="scientific">Pristionchus entomophagus</name>
    <dbReference type="NCBI Taxonomy" id="358040"/>
    <lineage>
        <taxon>Eukaryota</taxon>
        <taxon>Metazoa</taxon>
        <taxon>Ecdysozoa</taxon>
        <taxon>Nematoda</taxon>
        <taxon>Chromadorea</taxon>
        <taxon>Rhabditida</taxon>
        <taxon>Rhabditina</taxon>
        <taxon>Diplogasteromorpha</taxon>
        <taxon>Diplogasteroidea</taxon>
        <taxon>Neodiplogasteridae</taxon>
        <taxon>Pristionchus</taxon>
    </lineage>
</organism>
<protein>
    <recommendedName>
        <fullName evidence="7">THAP-type domain-containing protein</fullName>
    </recommendedName>
</protein>
<feature type="compositionally biased region" description="Polar residues" evidence="1">
    <location>
        <begin position="94"/>
        <end position="104"/>
    </location>
</feature>
<evidence type="ECO:0000313" key="3">
    <source>
        <dbReference type="EMBL" id="GMS88580.1"/>
    </source>
</evidence>
<gene>
    <name evidence="3" type="ORF">PENTCL1PPCAC_10754</name>
    <name evidence="2" type="ORF">PENTCL1PPCAC_1386</name>
    <name evidence="4" type="ORF">PENTCL1PPCAC_14094</name>
    <name evidence="5" type="ORF">PENTCL1PPCAC_24140</name>
</gene>
<dbReference type="EMBL" id="BTSX01000004">
    <property type="protein sequence ID" value="GMS91920.1"/>
    <property type="molecule type" value="Genomic_DNA"/>
</dbReference>
<evidence type="ECO:0000313" key="6">
    <source>
        <dbReference type="Proteomes" id="UP001432027"/>
    </source>
</evidence>
<accession>A0AAV5SAF8</accession>
<sequence length="168" mass="18873">AKCVQLHLVGKRARLCHRHFHPGADFPIDRRLPVPLLPPLPRHDNNRQERERSMDSVPSQAVTVDDFLLENMADLPLNDVSDEDQGIPRPNAFRSHSLNPSQETKCTEETSETGVQTDTPTAEEAHDYFLISKQCLLPLFTRCTECGNKEIETGTFQSRTVGSALVVQ</sequence>
<feature type="region of interest" description="Disordered" evidence="1">
    <location>
        <begin position="36"/>
        <end position="59"/>
    </location>
</feature>
<reference evidence="2" key="1">
    <citation type="submission" date="2023-10" db="EMBL/GenBank/DDBJ databases">
        <title>Genome assembly of Pristionchus species.</title>
        <authorList>
            <person name="Yoshida K."/>
            <person name="Sommer R.J."/>
        </authorList>
    </citation>
    <scope>NUCLEOTIDE SEQUENCE</scope>
    <source>
        <strain evidence="2">RS0144</strain>
    </source>
</reference>
<feature type="non-terminal residue" evidence="2">
    <location>
        <position position="1"/>
    </location>
</feature>
<dbReference type="EMBL" id="BTSX01000003">
    <property type="protein sequence ID" value="GMS88580.1"/>
    <property type="molecule type" value="Genomic_DNA"/>
</dbReference>
<evidence type="ECO:0000313" key="4">
    <source>
        <dbReference type="EMBL" id="GMS91920.1"/>
    </source>
</evidence>
<feature type="compositionally biased region" description="Basic and acidic residues" evidence="1">
    <location>
        <begin position="41"/>
        <end position="54"/>
    </location>
</feature>
<name>A0AAV5SAF8_9BILA</name>
<keyword evidence="6" id="KW-1185">Reference proteome</keyword>
<evidence type="ECO:0000256" key="1">
    <source>
        <dbReference type="SAM" id="MobiDB-lite"/>
    </source>
</evidence>
<comment type="caution">
    <text evidence="2">The sequence shown here is derived from an EMBL/GenBank/DDBJ whole genome shotgun (WGS) entry which is preliminary data.</text>
</comment>
<proteinExistence type="predicted"/>
<evidence type="ECO:0000313" key="5">
    <source>
        <dbReference type="EMBL" id="GMT01966.1"/>
    </source>
</evidence>
<dbReference type="Proteomes" id="UP001432027">
    <property type="component" value="Unassembled WGS sequence"/>
</dbReference>
<dbReference type="EMBL" id="BTSX01000001">
    <property type="protein sequence ID" value="GMS79210.1"/>
    <property type="molecule type" value="Genomic_DNA"/>
</dbReference>
<dbReference type="AlphaFoldDB" id="A0AAV5SAF8"/>
<feature type="region of interest" description="Disordered" evidence="1">
    <location>
        <begin position="78"/>
        <end position="115"/>
    </location>
</feature>
<evidence type="ECO:0008006" key="7">
    <source>
        <dbReference type="Google" id="ProtNLM"/>
    </source>
</evidence>
<dbReference type="EMBL" id="BTSX01000005">
    <property type="protein sequence ID" value="GMT01966.1"/>
    <property type="molecule type" value="Genomic_DNA"/>
</dbReference>